<dbReference type="AlphaFoldDB" id="A0A5B8MSC7"/>
<protein>
    <submittedName>
        <fullName evidence="2">Uncharacterized protein</fullName>
    </submittedName>
</protein>
<gene>
    <name evidence="2" type="ORF">A3770_10p58910</name>
</gene>
<keyword evidence="3" id="KW-1185">Reference proteome</keyword>
<feature type="region of interest" description="Disordered" evidence="1">
    <location>
        <begin position="1"/>
        <end position="23"/>
    </location>
</feature>
<feature type="compositionally biased region" description="Basic and acidic residues" evidence="1">
    <location>
        <begin position="1"/>
        <end position="20"/>
    </location>
</feature>
<evidence type="ECO:0000256" key="1">
    <source>
        <dbReference type="SAM" id="MobiDB-lite"/>
    </source>
</evidence>
<evidence type="ECO:0000313" key="2">
    <source>
        <dbReference type="EMBL" id="QDZ23373.1"/>
    </source>
</evidence>
<reference evidence="2 3" key="1">
    <citation type="submission" date="2018-07" db="EMBL/GenBank/DDBJ databases">
        <title>The complete nuclear genome of the prasinophyte Chloropicon primus (CCMP1205).</title>
        <authorList>
            <person name="Pombert J.-F."/>
            <person name="Otis C."/>
            <person name="Turmel M."/>
            <person name="Lemieux C."/>
        </authorList>
    </citation>
    <scope>NUCLEOTIDE SEQUENCE [LARGE SCALE GENOMIC DNA]</scope>
    <source>
        <strain evidence="2 3">CCMP1205</strain>
    </source>
</reference>
<sequence length="154" mass="17516">MTESWRKARKSITEVKEKHGMSLQESIEQEQKISAATKKNIRRASITIDAILKLNPSLAPTGPVVSVDDDVDGDKSVEEKKVKAKKNRRKSLSDMCKDSSGKLTNDYWSKLQSRLKIEDSEEENDENENKDDEFNKKFEASIANKEIVVEEQSL</sequence>
<proteinExistence type="predicted"/>
<dbReference type="EMBL" id="CP031043">
    <property type="protein sequence ID" value="QDZ23373.1"/>
    <property type="molecule type" value="Genomic_DNA"/>
</dbReference>
<feature type="region of interest" description="Disordered" evidence="1">
    <location>
        <begin position="58"/>
        <end position="137"/>
    </location>
</feature>
<accession>A0A5B8MSC7</accession>
<name>A0A5B8MSC7_9CHLO</name>
<feature type="compositionally biased region" description="Basic and acidic residues" evidence="1">
    <location>
        <begin position="91"/>
        <end position="100"/>
    </location>
</feature>
<organism evidence="2 3">
    <name type="scientific">Chloropicon primus</name>
    <dbReference type="NCBI Taxonomy" id="1764295"/>
    <lineage>
        <taxon>Eukaryota</taxon>
        <taxon>Viridiplantae</taxon>
        <taxon>Chlorophyta</taxon>
        <taxon>Chloropicophyceae</taxon>
        <taxon>Chloropicales</taxon>
        <taxon>Chloropicaceae</taxon>
        <taxon>Chloropicon</taxon>
    </lineage>
</organism>
<dbReference type="Proteomes" id="UP000316726">
    <property type="component" value="Chromosome 10"/>
</dbReference>
<evidence type="ECO:0000313" key="3">
    <source>
        <dbReference type="Proteomes" id="UP000316726"/>
    </source>
</evidence>
<feature type="compositionally biased region" description="Acidic residues" evidence="1">
    <location>
        <begin position="119"/>
        <end position="131"/>
    </location>
</feature>
<feature type="compositionally biased region" description="Polar residues" evidence="1">
    <location>
        <begin position="101"/>
        <end position="112"/>
    </location>
</feature>